<proteinExistence type="predicted"/>
<organism evidence="3 4">
    <name type="scientific">Prauserella oleivorans</name>
    <dbReference type="NCBI Taxonomy" id="1478153"/>
    <lineage>
        <taxon>Bacteria</taxon>
        <taxon>Bacillati</taxon>
        <taxon>Actinomycetota</taxon>
        <taxon>Actinomycetes</taxon>
        <taxon>Pseudonocardiales</taxon>
        <taxon>Pseudonocardiaceae</taxon>
        <taxon>Prauserella</taxon>
    </lineage>
</organism>
<evidence type="ECO:0000256" key="2">
    <source>
        <dbReference type="SAM" id="SignalP"/>
    </source>
</evidence>
<name>A0ABW5W6H3_9PSEU</name>
<dbReference type="Proteomes" id="UP001597478">
    <property type="component" value="Unassembled WGS sequence"/>
</dbReference>
<evidence type="ECO:0000313" key="4">
    <source>
        <dbReference type="Proteomes" id="UP001597478"/>
    </source>
</evidence>
<keyword evidence="4" id="KW-1185">Reference proteome</keyword>
<comment type="caution">
    <text evidence="3">The sequence shown here is derived from an EMBL/GenBank/DDBJ whole genome shotgun (WGS) entry which is preliminary data.</text>
</comment>
<feature type="signal peptide" evidence="2">
    <location>
        <begin position="1"/>
        <end position="25"/>
    </location>
</feature>
<reference evidence="4" key="1">
    <citation type="journal article" date="2019" name="Int. J. Syst. Evol. Microbiol.">
        <title>The Global Catalogue of Microorganisms (GCM) 10K type strain sequencing project: providing services to taxonomists for standard genome sequencing and annotation.</title>
        <authorList>
            <consortium name="The Broad Institute Genomics Platform"/>
            <consortium name="The Broad Institute Genome Sequencing Center for Infectious Disease"/>
            <person name="Wu L."/>
            <person name="Ma J."/>
        </authorList>
    </citation>
    <scope>NUCLEOTIDE SEQUENCE [LARGE SCALE GENOMIC DNA]</scope>
    <source>
        <strain evidence="4">IBRC-M 10906</strain>
    </source>
</reference>
<dbReference type="NCBIfam" id="NF040603">
    <property type="entry name" value="choice_anch_P"/>
    <property type="match status" value="1"/>
</dbReference>
<gene>
    <name evidence="3" type="ORF">ACFS2C_03660</name>
</gene>
<accession>A0ABW5W6H3</accession>
<feature type="region of interest" description="Disordered" evidence="1">
    <location>
        <begin position="191"/>
        <end position="256"/>
    </location>
</feature>
<dbReference type="RefSeq" id="WP_377389347.1">
    <property type="nucleotide sequence ID" value="NZ_JBHSAN010000017.1"/>
</dbReference>
<feature type="compositionally biased region" description="Acidic residues" evidence="1">
    <location>
        <begin position="221"/>
        <end position="231"/>
    </location>
</feature>
<feature type="chain" id="PRO_5046794451" evidence="2">
    <location>
        <begin position="26"/>
        <end position="256"/>
    </location>
</feature>
<sequence length="256" mass="25846">MSKKRTAALGAGVLSALLAGGIAFAPTAAAETEDSAFAIEATGLISIPKTPHVVGEGKESLLAVDLPPGQRALVHAGVLNAEASNGYAKASVAEAEVALGNGLPTIGLELISAECDNLQGSTSLATLKVGDRTVALDQLPENTAVIPKPLQGVASITLNKQVKTDDALTVTALSIDVLNSTQTIDIASATCTEKDAEPTESTQPTEPSEPSDPTTPPDNGDGGDDDGDDDMPGTRPDEDGKAPTPVPQPGHLDVTG</sequence>
<evidence type="ECO:0000313" key="3">
    <source>
        <dbReference type="EMBL" id="MFD2798485.1"/>
    </source>
</evidence>
<keyword evidence="2" id="KW-0732">Signal</keyword>
<feature type="compositionally biased region" description="Low complexity" evidence="1">
    <location>
        <begin position="199"/>
        <end position="212"/>
    </location>
</feature>
<evidence type="ECO:0000256" key="1">
    <source>
        <dbReference type="SAM" id="MobiDB-lite"/>
    </source>
</evidence>
<protein>
    <submittedName>
        <fullName evidence="3">Choice-of-anchor P family protein</fullName>
    </submittedName>
</protein>
<dbReference type="EMBL" id="JBHUOF010000004">
    <property type="protein sequence ID" value="MFD2798485.1"/>
    <property type="molecule type" value="Genomic_DNA"/>
</dbReference>